<sequence length="241" mass="27903">MNKYNCCFHNHTVLSPCADITMTPEIYNDILSSSSIDWISITDHNSAENMYSFNFQLNKIGIKLIPGIEVQTSEEVHIIIYFKYIKECIKFSKIIENTLIIKNYDPEKLGYQILVDEKSEFIDIKSSPYLGSSSNLTVEEVYNLSKKFKSIIYPAHIFRAFGLIYQLGLPLELDFDAVEVKNEDELIKAQKLGYKRFIYGNDSHFPDQLKNPSCILECESRTFDELKKSLYNGKVKPVWPH</sequence>
<dbReference type="PANTHER" id="PTHR42924">
    <property type="entry name" value="EXONUCLEASE"/>
    <property type="match status" value="1"/>
</dbReference>
<dbReference type="AlphaFoldDB" id="A0AA45HJG0"/>
<dbReference type="Gene3D" id="3.20.20.140">
    <property type="entry name" value="Metal-dependent hydrolases"/>
    <property type="match status" value="1"/>
</dbReference>
<reference evidence="1 2" key="1">
    <citation type="submission" date="2018-05" db="EMBL/GenBank/DDBJ databases">
        <title>Genomic Encyclopedia of Type Strains, Phase IV (KMG-IV): sequencing the most valuable type-strain genomes for metagenomic binning, comparative biology and taxonomic classification.</title>
        <authorList>
            <person name="Goeker M."/>
        </authorList>
    </citation>
    <scope>NUCLEOTIDE SEQUENCE [LARGE SCALE GENOMIC DNA]</scope>
    <source>
        <strain evidence="1 2">DSM 24906</strain>
    </source>
</reference>
<evidence type="ECO:0000313" key="1">
    <source>
        <dbReference type="EMBL" id="PWJ96191.1"/>
    </source>
</evidence>
<dbReference type="PANTHER" id="PTHR42924:SF3">
    <property type="entry name" value="POLYMERASE_HISTIDINOL PHOSPHATASE N-TERMINAL DOMAIN-CONTAINING PROTEIN"/>
    <property type="match status" value="1"/>
</dbReference>
<protein>
    <recommendedName>
        <fullName evidence="3">Polymerase/histidinol phosphatase N-terminal domain-containing protein</fullName>
    </recommendedName>
</protein>
<dbReference type="EMBL" id="QGGI01000002">
    <property type="protein sequence ID" value="PWJ96191.1"/>
    <property type="molecule type" value="Genomic_DNA"/>
</dbReference>
<dbReference type="GO" id="GO:0035312">
    <property type="term" value="F:5'-3' DNA exonuclease activity"/>
    <property type="evidence" value="ECO:0007669"/>
    <property type="project" value="TreeGrafter"/>
</dbReference>
<dbReference type="InterPro" id="IPR052018">
    <property type="entry name" value="PHP_domain"/>
</dbReference>
<name>A0AA45HJG0_9BACT</name>
<gene>
    <name evidence="1" type="ORF">C7380_102102</name>
</gene>
<keyword evidence="2" id="KW-1185">Reference proteome</keyword>
<evidence type="ECO:0000313" key="2">
    <source>
        <dbReference type="Proteomes" id="UP000245921"/>
    </source>
</evidence>
<dbReference type="SUPFAM" id="SSF89550">
    <property type="entry name" value="PHP domain-like"/>
    <property type="match status" value="1"/>
</dbReference>
<evidence type="ECO:0008006" key="3">
    <source>
        <dbReference type="Google" id="ProtNLM"/>
    </source>
</evidence>
<organism evidence="1 2">
    <name type="scientific">Oceanotoga teriensis</name>
    <dbReference type="NCBI Taxonomy" id="515440"/>
    <lineage>
        <taxon>Bacteria</taxon>
        <taxon>Thermotogati</taxon>
        <taxon>Thermotogota</taxon>
        <taxon>Thermotogae</taxon>
        <taxon>Petrotogales</taxon>
        <taxon>Petrotogaceae</taxon>
        <taxon>Oceanotoga</taxon>
    </lineage>
</organism>
<comment type="caution">
    <text evidence="1">The sequence shown here is derived from an EMBL/GenBank/DDBJ whole genome shotgun (WGS) entry which is preliminary data.</text>
</comment>
<dbReference type="GO" id="GO:0004534">
    <property type="term" value="F:5'-3' RNA exonuclease activity"/>
    <property type="evidence" value="ECO:0007669"/>
    <property type="project" value="TreeGrafter"/>
</dbReference>
<dbReference type="Proteomes" id="UP000245921">
    <property type="component" value="Unassembled WGS sequence"/>
</dbReference>
<proteinExistence type="predicted"/>
<accession>A0AA45HJG0</accession>
<dbReference type="InterPro" id="IPR016195">
    <property type="entry name" value="Pol/histidinol_Pase-like"/>
</dbReference>